<dbReference type="RefSeq" id="WP_132348383.1">
    <property type="nucleotide sequence ID" value="NZ_CAWOLF010000041.1"/>
</dbReference>
<dbReference type="AlphaFoldDB" id="A0A4R4ITN6"/>
<name>A0A4R4ITN6_PHOLU</name>
<accession>A0A4R4ITN6</accession>
<proteinExistence type="predicted"/>
<comment type="caution">
    <text evidence="1">The sequence shown here is derived from an EMBL/GenBank/DDBJ whole genome shotgun (WGS) entry which is preliminary data.</text>
</comment>
<evidence type="ECO:0000313" key="1">
    <source>
        <dbReference type="EMBL" id="TDB44154.1"/>
    </source>
</evidence>
<gene>
    <name evidence="1" type="ORF">C5468_22925</name>
</gene>
<dbReference type="Proteomes" id="UP000295550">
    <property type="component" value="Unassembled WGS sequence"/>
</dbReference>
<organism evidence="1 2">
    <name type="scientific">Photorhabdus luminescens subsp. mexicana</name>
    <dbReference type="NCBI Taxonomy" id="2100167"/>
    <lineage>
        <taxon>Bacteria</taxon>
        <taxon>Pseudomonadati</taxon>
        <taxon>Pseudomonadota</taxon>
        <taxon>Gammaproteobacteria</taxon>
        <taxon>Enterobacterales</taxon>
        <taxon>Morganellaceae</taxon>
        <taxon>Photorhabdus</taxon>
    </lineage>
</organism>
<sequence>MNVILNAKQIKDIAEYAGFSIEEKNIDWDKKYEICYDTIPECRPSDTVEYNGLVIRNAEHPHCVYPLVEYEVICTECFEEMYPLDIFQDICHSCRIADNQ</sequence>
<dbReference type="EMBL" id="PUJX01000041">
    <property type="protein sequence ID" value="TDB44154.1"/>
    <property type="molecule type" value="Genomic_DNA"/>
</dbReference>
<evidence type="ECO:0000313" key="2">
    <source>
        <dbReference type="Proteomes" id="UP000295550"/>
    </source>
</evidence>
<reference evidence="1 2" key="1">
    <citation type="journal article" date="2019" name="Int. J. Syst. Evol. Microbiol.">
        <title>Photorhabdus khanii subsp. guanajuatensis subsp. nov., isolated from Heterorhabditis atacamensis, and Photorhabdus luminescens subsp. mexicana subsp. nov., isolated from Heterorhabditis mexicana entomopathogenic nematodes.</title>
        <authorList>
            <person name="Machado R.A.R."/>
            <person name="Bruno P."/>
            <person name="Arce C.C.M."/>
            <person name="Liechti N."/>
            <person name="Kohler A."/>
            <person name="Bernal J."/>
            <person name="Bruggmann R."/>
            <person name="Turlings T.C.J."/>
        </authorList>
    </citation>
    <scope>NUCLEOTIDE SEQUENCE [LARGE SCALE GENOMIC DNA]</scope>
    <source>
        <strain evidence="1 2">MEX47-22</strain>
    </source>
</reference>
<protein>
    <submittedName>
        <fullName evidence="1">Uncharacterized protein</fullName>
    </submittedName>
</protein>